<dbReference type="Proteomes" id="UP000202843">
    <property type="component" value="Segment"/>
</dbReference>
<keyword evidence="7" id="KW-0472">Membrane</keyword>
<dbReference type="EMBL" id="KU351741">
    <property type="protein sequence ID" value="ANC96576.1"/>
    <property type="molecule type" value="Genomic_DNA"/>
</dbReference>
<keyword evidence="4" id="KW-0863">Zinc-finger</keyword>
<dbReference type="KEGG" id="vg:27912107"/>
<reference evidence="8 9" key="1">
    <citation type="journal article" date="2016" name="J. Virol.">
        <title>Complete Unique Genome Sequence, Expression Profile, and Salivary Gland Tissue Tropism of the Herpesvirus 7 Homolog in Pigtailed Macaques.</title>
        <authorList>
            <person name="Staheli J.P."/>
            <person name="Dyen M.R."/>
            <person name="Basom R."/>
            <person name="Fitzgibbon M."/>
            <person name="Barcy S."/>
        </authorList>
    </citation>
    <scope>NUCLEOTIDE SEQUENCE [LARGE SCALE GENOMIC DNA]</scope>
</reference>
<evidence type="ECO:0000256" key="3">
    <source>
        <dbReference type="ARBA" id="ARBA00022723"/>
    </source>
</evidence>
<keyword evidence="3" id="KW-0479">Metal-binding</keyword>
<dbReference type="InterPro" id="IPR021152">
    <property type="entry name" value="Herpes_UL31"/>
</dbReference>
<evidence type="ECO:0000256" key="5">
    <source>
        <dbReference type="ARBA" id="ARBA00022833"/>
    </source>
</evidence>
<sequence length="258" mass="30049">MHTSFNKIKRSHTLIKTNKRYFKDKRKLYSSLSLKELHTVFKLFPDYELKFLNMMKLPITGKEPIEIPFDLSKHHQYTCLDLSPYANEQVSKSACINCDLVSIPTASDAMVAYMNQISNVMQNRLYYYAFQKNVELIRMSTKQPALFQIFFIVSNISNNFLPIIFEAGHKLSMYIVFLTRNLHIPCECVNQIMTVSSGYSVHLDILHDSIVLHVICKTIEPNNIQIDVAVLQRKLEEMDIPDEISDKFEKMKNILPFI</sequence>
<dbReference type="GO" id="GO:0046765">
    <property type="term" value="P:viral budding from nuclear membrane"/>
    <property type="evidence" value="ECO:0007669"/>
    <property type="project" value="InterPro"/>
</dbReference>
<evidence type="ECO:0000256" key="1">
    <source>
        <dbReference type="ARBA" id="ARBA00022553"/>
    </source>
</evidence>
<organism evidence="8 9">
    <name type="scientific">macacine betaherpesvirus 9</name>
    <dbReference type="NCBI Taxonomy" id="2560568"/>
    <lineage>
        <taxon>Viruses</taxon>
        <taxon>Duplodnaviria</taxon>
        <taxon>Heunggongvirae</taxon>
        <taxon>Peploviricota</taxon>
        <taxon>Herviviricetes</taxon>
        <taxon>Herpesvirales</taxon>
        <taxon>Orthoherpesviridae</taxon>
        <taxon>Betaherpesvirinae</taxon>
        <taxon>Roseolovirus</taxon>
        <taxon>Roseolovirus macacinebeta9</taxon>
    </lineage>
</organism>
<proteinExistence type="predicted"/>
<protein>
    <submittedName>
        <fullName evidence="8">Nuclear egress lamina protein</fullName>
    </submittedName>
</protein>
<keyword evidence="2" id="KW-1048">Host nucleus</keyword>
<keyword evidence="1" id="KW-0597">Phosphoprotein</keyword>
<dbReference type="GO" id="GO:0008270">
    <property type="term" value="F:zinc ion binding"/>
    <property type="evidence" value="ECO:0007669"/>
    <property type="project" value="UniProtKB-KW"/>
</dbReference>
<keyword evidence="5" id="KW-0862">Zinc</keyword>
<evidence type="ECO:0000313" key="8">
    <source>
        <dbReference type="EMBL" id="ANC96576.1"/>
    </source>
</evidence>
<dbReference type="OrthoDB" id="10697at10239"/>
<dbReference type="GeneID" id="27912107"/>
<gene>
    <name evidence="8" type="primary">U37</name>
</gene>
<dbReference type="Pfam" id="PF02718">
    <property type="entry name" value="Herpes_UL31"/>
    <property type="match status" value="1"/>
</dbReference>
<name>A0A192XP74_9BETA</name>
<evidence type="ECO:0000256" key="2">
    <source>
        <dbReference type="ARBA" id="ARBA00022562"/>
    </source>
</evidence>
<evidence type="ECO:0000256" key="4">
    <source>
        <dbReference type="ARBA" id="ARBA00022771"/>
    </source>
</evidence>
<evidence type="ECO:0000256" key="6">
    <source>
        <dbReference type="ARBA" id="ARBA00022870"/>
    </source>
</evidence>
<evidence type="ECO:0000313" key="9">
    <source>
        <dbReference type="Proteomes" id="UP000202843"/>
    </source>
</evidence>
<accession>A0A192XP74</accession>
<evidence type="ECO:0000256" key="7">
    <source>
        <dbReference type="ARBA" id="ARBA00023136"/>
    </source>
</evidence>
<dbReference type="RefSeq" id="YP_009253941.1">
    <property type="nucleotide sequence ID" value="NC_030200.1"/>
</dbReference>
<keyword evidence="6" id="KW-1043">Host membrane</keyword>
<keyword evidence="9" id="KW-1185">Reference proteome</keyword>